<dbReference type="SUPFAM" id="SSF54373">
    <property type="entry name" value="FAD-linked reductases, C-terminal domain"/>
    <property type="match status" value="1"/>
</dbReference>
<dbReference type="PIRSF" id="PIRSF000137">
    <property type="entry name" value="Alcohol_oxidase"/>
    <property type="match status" value="1"/>
</dbReference>
<keyword evidence="7" id="KW-1185">Reference proteome</keyword>
<dbReference type="InterPro" id="IPR036188">
    <property type="entry name" value="FAD/NAD-bd_sf"/>
</dbReference>
<dbReference type="Pfam" id="PF05199">
    <property type="entry name" value="GMC_oxred_C"/>
    <property type="match status" value="1"/>
</dbReference>
<dbReference type="Gene3D" id="3.30.560.10">
    <property type="entry name" value="Glucose Oxidase, domain 3"/>
    <property type="match status" value="1"/>
</dbReference>
<dbReference type="PANTHER" id="PTHR11552:SF147">
    <property type="entry name" value="CHOLINE DEHYDROGENASE, MITOCHONDRIAL"/>
    <property type="match status" value="1"/>
</dbReference>
<comment type="caution">
    <text evidence="6">The sequence shown here is derived from an EMBL/GenBank/DDBJ whole genome shotgun (WGS) entry which is preliminary data.</text>
</comment>
<evidence type="ECO:0000313" key="6">
    <source>
        <dbReference type="EMBL" id="MDX8152041.1"/>
    </source>
</evidence>
<feature type="domain" description="Glucose-methanol-choline oxidoreductase N-terminal" evidence="5">
    <location>
        <begin position="253"/>
        <end position="267"/>
    </location>
</feature>
<proteinExistence type="inferred from homology"/>
<evidence type="ECO:0000256" key="3">
    <source>
        <dbReference type="ARBA" id="ARBA00022630"/>
    </source>
</evidence>
<comment type="similarity">
    <text evidence="2">Belongs to the GMC oxidoreductase family.</text>
</comment>
<dbReference type="InterPro" id="IPR007867">
    <property type="entry name" value="GMC_OxRtase_C"/>
</dbReference>
<dbReference type="InterPro" id="IPR012132">
    <property type="entry name" value="GMC_OxRdtase"/>
</dbReference>
<dbReference type="RefSeq" id="WP_319954196.1">
    <property type="nucleotide sequence ID" value="NZ_JAXAVX010000004.1"/>
</dbReference>
<keyword evidence="3" id="KW-0285">Flavoprotein</keyword>
<evidence type="ECO:0000256" key="4">
    <source>
        <dbReference type="ARBA" id="ARBA00022827"/>
    </source>
</evidence>
<evidence type="ECO:0000259" key="5">
    <source>
        <dbReference type="PROSITE" id="PS00624"/>
    </source>
</evidence>
<keyword evidence="4" id="KW-0274">FAD</keyword>
<organism evidence="6 7">
    <name type="scientific">Patulibacter brassicae</name>
    <dbReference type="NCBI Taxonomy" id="1705717"/>
    <lineage>
        <taxon>Bacteria</taxon>
        <taxon>Bacillati</taxon>
        <taxon>Actinomycetota</taxon>
        <taxon>Thermoleophilia</taxon>
        <taxon>Solirubrobacterales</taxon>
        <taxon>Patulibacteraceae</taxon>
        <taxon>Patulibacter</taxon>
    </lineage>
</organism>
<protein>
    <submittedName>
        <fullName evidence="6">GMC family oxidoreductase N-terminal domain-containing protein</fullName>
    </submittedName>
</protein>
<name>A0ABU4VM67_9ACTN</name>
<dbReference type="Pfam" id="PF00732">
    <property type="entry name" value="GMC_oxred_N"/>
    <property type="match status" value="1"/>
</dbReference>
<dbReference type="SUPFAM" id="SSF51905">
    <property type="entry name" value="FAD/NAD(P)-binding domain"/>
    <property type="match status" value="1"/>
</dbReference>
<dbReference type="PANTHER" id="PTHR11552">
    <property type="entry name" value="GLUCOSE-METHANOL-CHOLINE GMC OXIDOREDUCTASE"/>
    <property type="match status" value="1"/>
</dbReference>
<sequence>MPSAHYVIVGAGSAGCVLANRLSEDPSTRVLVLEAGGSDRDLNVMIPLAFSNQFHGKRDWDYSTEPEPGAANRRLYMPRGKQLGGCSAMNAMLYVRGRPLDYDLWEEQGATGWGWKDVQPYFLRSEDNARGASEHHGAGGELRVEEQREARAINEPILAGFEAEGIRRIDDYNTPEQDGATMFQVTQKGGRRWSAADAFLRPAMKRPNVQVVTHAQVLRLELEGTKVVGVRYRDKRGAEHVAHADREVLLSAGAINSPQILMLSGIGPGAQLQQQGIPVVQDLPGVGENLQDHPMFTMNYAIRGEGAAGTLYGADKPAQLLKWLATRRGPLTSTAAESVVFWRSRSGLPAADIQFHCGGLYYEQHGAAEHDGPAMVIVPVLVAPRSKGRVTLRSPDPLAAPAILTNALVDDEDAAALVAAVKLARRVAASGPLAPHVDRELLPGPSAQSDEEIDAAVRERIELIYHPVGTCRIGAADDDQAVVDPELRVRGIEGLRVVDASVFPVIPGGNTNAPTYMVAERAADLVRGRVPAVA</sequence>
<gene>
    <name evidence="6" type="ORF">SK069_10585</name>
</gene>
<dbReference type="EMBL" id="JAXAVX010000004">
    <property type="protein sequence ID" value="MDX8152041.1"/>
    <property type="molecule type" value="Genomic_DNA"/>
</dbReference>
<dbReference type="Gene3D" id="3.50.50.60">
    <property type="entry name" value="FAD/NAD(P)-binding domain"/>
    <property type="match status" value="1"/>
</dbReference>
<accession>A0ABU4VM67</accession>
<evidence type="ECO:0000313" key="7">
    <source>
        <dbReference type="Proteomes" id="UP001277761"/>
    </source>
</evidence>
<comment type="cofactor">
    <cofactor evidence="1">
        <name>FAD</name>
        <dbReference type="ChEBI" id="CHEBI:57692"/>
    </cofactor>
</comment>
<reference evidence="6 7" key="1">
    <citation type="submission" date="2023-11" db="EMBL/GenBank/DDBJ databases">
        <authorList>
            <person name="Xu M."/>
            <person name="Jiang T."/>
        </authorList>
    </citation>
    <scope>NUCLEOTIDE SEQUENCE [LARGE SCALE GENOMIC DNA]</scope>
    <source>
        <strain evidence="6 7">SD</strain>
    </source>
</reference>
<dbReference type="InterPro" id="IPR000172">
    <property type="entry name" value="GMC_OxRdtase_N"/>
</dbReference>
<evidence type="ECO:0000256" key="1">
    <source>
        <dbReference type="ARBA" id="ARBA00001974"/>
    </source>
</evidence>
<evidence type="ECO:0000256" key="2">
    <source>
        <dbReference type="ARBA" id="ARBA00010790"/>
    </source>
</evidence>
<dbReference type="PROSITE" id="PS00624">
    <property type="entry name" value="GMC_OXRED_2"/>
    <property type="match status" value="1"/>
</dbReference>
<dbReference type="Proteomes" id="UP001277761">
    <property type="component" value="Unassembled WGS sequence"/>
</dbReference>